<dbReference type="PANTHER" id="PTHR47679:SF1">
    <property type="entry name" value="PROTEIN TORNADO 1"/>
    <property type="match status" value="1"/>
</dbReference>
<dbReference type="AlphaFoldDB" id="A0A9D4PJ42"/>
<gene>
    <name evidence="1" type="ORF">HPB52_009873</name>
</gene>
<reference evidence="1" key="1">
    <citation type="journal article" date="2020" name="Cell">
        <title>Large-Scale Comparative Analyses of Tick Genomes Elucidate Their Genetic Diversity and Vector Capacities.</title>
        <authorList>
            <consortium name="Tick Genome and Microbiome Consortium (TIGMIC)"/>
            <person name="Jia N."/>
            <person name="Wang J."/>
            <person name="Shi W."/>
            <person name="Du L."/>
            <person name="Sun Y."/>
            <person name="Zhan W."/>
            <person name="Jiang J.F."/>
            <person name="Wang Q."/>
            <person name="Zhang B."/>
            <person name="Ji P."/>
            <person name="Bell-Sakyi L."/>
            <person name="Cui X.M."/>
            <person name="Yuan T.T."/>
            <person name="Jiang B.G."/>
            <person name="Yang W.F."/>
            <person name="Lam T.T."/>
            <person name="Chang Q.C."/>
            <person name="Ding S.J."/>
            <person name="Wang X.J."/>
            <person name="Zhu J.G."/>
            <person name="Ruan X.D."/>
            <person name="Zhao L."/>
            <person name="Wei J.T."/>
            <person name="Ye R.Z."/>
            <person name="Que T.C."/>
            <person name="Du C.H."/>
            <person name="Zhou Y.H."/>
            <person name="Cheng J.X."/>
            <person name="Dai P.F."/>
            <person name="Guo W.B."/>
            <person name="Han X.H."/>
            <person name="Huang E.J."/>
            <person name="Li L.F."/>
            <person name="Wei W."/>
            <person name="Gao Y.C."/>
            <person name="Liu J.Z."/>
            <person name="Shao H.Z."/>
            <person name="Wang X."/>
            <person name="Wang C.C."/>
            <person name="Yang T.C."/>
            <person name="Huo Q.B."/>
            <person name="Li W."/>
            <person name="Chen H.Y."/>
            <person name="Chen S.E."/>
            <person name="Zhou L.G."/>
            <person name="Ni X.B."/>
            <person name="Tian J.H."/>
            <person name="Sheng Y."/>
            <person name="Liu T."/>
            <person name="Pan Y.S."/>
            <person name="Xia L.Y."/>
            <person name="Li J."/>
            <person name="Zhao F."/>
            <person name="Cao W.C."/>
        </authorList>
    </citation>
    <scope>NUCLEOTIDE SEQUENCE</scope>
    <source>
        <strain evidence="1">Rsan-2018</strain>
    </source>
</reference>
<dbReference type="Proteomes" id="UP000821837">
    <property type="component" value="Unassembled WGS sequence"/>
</dbReference>
<accession>A0A9D4PJ42</accession>
<evidence type="ECO:0000313" key="2">
    <source>
        <dbReference type="Proteomes" id="UP000821837"/>
    </source>
</evidence>
<dbReference type="PANTHER" id="PTHR47679">
    <property type="entry name" value="PROTEIN TORNADO 1"/>
    <property type="match status" value="1"/>
</dbReference>
<protein>
    <recommendedName>
        <fullName evidence="3">Nlr family card domain protein</fullName>
    </recommendedName>
</protein>
<evidence type="ECO:0008006" key="3">
    <source>
        <dbReference type="Google" id="ProtNLM"/>
    </source>
</evidence>
<evidence type="ECO:0000313" key="1">
    <source>
        <dbReference type="EMBL" id="KAH7943668.1"/>
    </source>
</evidence>
<organism evidence="1 2">
    <name type="scientific">Rhipicephalus sanguineus</name>
    <name type="common">Brown dog tick</name>
    <name type="synonym">Ixodes sanguineus</name>
    <dbReference type="NCBI Taxonomy" id="34632"/>
    <lineage>
        <taxon>Eukaryota</taxon>
        <taxon>Metazoa</taxon>
        <taxon>Ecdysozoa</taxon>
        <taxon>Arthropoda</taxon>
        <taxon>Chelicerata</taxon>
        <taxon>Arachnida</taxon>
        <taxon>Acari</taxon>
        <taxon>Parasitiformes</taxon>
        <taxon>Ixodida</taxon>
        <taxon>Ixodoidea</taxon>
        <taxon>Ixodidae</taxon>
        <taxon>Rhipicephalinae</taxon>
        <taxon>Rhipicephalus</taxon>
        <taxon>Rhipicephalus</taxon>
    </lineage>
</organism>
<dbReference type="EMBL" id="JABSTV010001253">
    <property type="protein sequence ID" value="KAH7943668.1"/>
    <property type="molecule type" value="Genomic_DNA"/>
</dbReference>
<dbReference type="SUPFAM" id="SSF52047">
    <property type="entry name" value="RNI-like"/>
    <property type="match status" value="2"/>
</dbReference>
<reference evidence="1" key="2">
    <citation type="submission" date="2021-09" db="EMBL/GenBank/DDBJ databases">
        <authorList>
            <person name="Jia N."/>
            <person name="Wang J."/>
            <person name="Shi W."/>
            <person name="Du L."/>
            <person name="Sun Y."/>
            <person name="Zhan W."/>
            <person name="Jiang J."/>
            <person name="Wang Q."/>
            <person name="Zhang B."/>
            <person name="Ji P."/>
            <person name="Sakyi L.B."/>
            <person name="Cui X."/>
            <person name="Yuan T."/>
            <person name="Jiang B."/>
            <person name="Yang W."/>
            <person name="Lam T.T.-Y."/>
            <person name="Chang Q."/>
            <person name="Ding S."/>
            <person name="Wang X."/>
            <person name="Zhu J."/>
            <person name="Ruan X."/>
            <person name="Zhao L."/>
            <person name="Wei J."/>
            <person name="Que T."/>
            <person name="Du C."/>
            <person name="Cheng J."/>
            <person name="Dai P."/>
            <person name="Han X."/>
            <person name="Huang E."/>
            <person name="Gao Y."/>
            <person name="Liu J."/>
            <person name="Shao H."/>
            <person name="Ye R."/>
            <person name="Li L."/>
            <person name="Wei W."/>
            <person name="Wang X."/>
            <person name="Wang C."/>
            <person name="Huo Q."/>
            <person name="Li W."/>
            <person name="Guo W."/>
            <person name="Chen H."/>
            <person name="Chen S."/>
            <person name="Zhou L."/>
            <person name="Zhou L."/>
            <person name="Ni X."/>
            <person name="Tian J."/>
            <person name="Zhou Y."/>
            <person name="Sheng Y."/>
            <person name="Liu T."/>
            <person name="Pan Y."/>
            <person name="Xia L."/>
            <person name="Li J."/>
            <person name="Zhao F."/>
            <person name="Cao W."/>
        </authorList>
    </citation>
    <scope>NUCLEOTIDE SEQUENCE</scope>
    <source>
        <strain evidence="1">Rsan-2018</strain>
        <tissue evidence="1">Larvae</tissue>
    </source>
</reference>
<comment type="caution">
    <text evidence="1">The sequence shown here is derived from an EMBL/GenBank/DDBJ whole genome shotgun (WGS) entry which is preliminary data.</text>
</comment>
<sequence length="867" mass="96379">MTLLLRRAIVSSFVPLASSQSLRIRVRCTIGIVIPVLVVTAIPSSGKSEVPLGGLYILPERHLASICPALLFSVVQIAGVEVLRHLRHAAPMRFCCAPQPNRFLGLLEVRQSAVQPWLLVLFPAVPFYVRAAFLTSSGLMASGDNQMVLSVEASSKDSSKVHGVSLADLDEVTGVFSGETIDHASPCTATELRACHIVRQLSVWNEVLSQAKMELRQSPRTRTGMTLVSVDNPYVVDHSPYMLYQAASLLYHLIKTHRCVTHVDVTMGRLNLYEQLLCVALCDNESVKTLKLRDTYKRSLGPHRNFCAVIPTLRNLIHFECTSDAECRLLFMEVLTSLLTTRSLESLHVPELVMAREQAEAFLTAVTACPSLKELSFNFGVVTHASEKCCTAFAEYLKSRTALTSLTFAGRDDLYSDGVRLVLGGVSENKTIVRIEFRTALMRVQYVQAVADVLSRNATLRGVHFVPSRPYYDMGALALHAWLTALIGNETLQDLTLPFYIWTSPQWALFFQALSRKRQLRKVLVTGDTEDAVALRQVCEALRSSGAEEKVVFGPYLGASCYQYSFNLVKYKCFREVLVTDAHGVADAPPLGKLLHQLCSLNHVTSLTVHVDPTTCRHSVSSALSDYVGTTTTLKKLRLISLSFEHPDNQSDLTWTAVVESFSRNSSLSELCVRVTSIAKADLERLADVVKRSKNIRSFAVSVRSAWHSTEFLSRLSQGIHSNYSLLSVQLPDYMNRDSFAVWDTTRRNFGLVASASQFLAGAECNKFIAASLERVYRHRALLEELAEVQGVSVDEVAAALRAQVRAFEGVHDFMRLAGVVKDRVACHARDDGRLQLDDLNEHCWIAIRGYLMLDDVAYERVERDEG</sequence>
<dbReference type="InterPro" id="IPR032675">
    <property type="entry name" value="LRR_dom_sf"/>
</dbReference>
<keyword evidence="2" id="KW-1185">Reference proteome</keyword>
<name>A0A9D4PJ42_RHISA</name>
<dbReference type="Gene3D" id="3.80.10.10">
    <property type="entry name" value="Ribonuclease Inhibitor"/>
    <property type="match status" value="2"/>
</dbReference>
<proteinExistence type="predicted"/>
<dbReference type="VEuPathDB" id="VectorBase:RSAN_029480"/>